<gene>
    <name evidence="1" type="ORF">APICC_03739</name>
</gene>
<accession>A0A2A3E8G0</accession>
<dbReference type="EMBL" id="KZ288325">
    <property type="protein sequence ID" value="PBC28005.1"/>
    <property type="molecule type" value="Genomic_DNA"/>
</dbReference>
<name>A0A2A3E8G0_APICC</name>
<organism evidence="1 2">
    <name type="scientific">Apis cerana cerana</name>
    <name type="common">Oriental honeybee</name>
    <dbReference type="NCBI Taxonomy" id="94128"/>
    <lineage>
        <taxon>Eukaryota</taxon>
        <taxon>Metazoa</taxon>
        <taxon>Ecdysozoa</taxon>
        <taxon>Arthropoda</taxon>
        <taxon>Hexapoda</taxon>
        <taxon>Insecta</taxon>
        <taxon>Pterygota</taxon>
        <taxon>Neoptera</taxon>
        <taxon>Endopterygota</taxon>
        <taxon>Hymenoptera</taxon>
        <taxon>Apocrita</taxon>
        <taxon>Aculeata</taxon>
        <taxon>Apoidea</taxon>
        <taxon>Anthophila</taxon>
        <taxon>Apidae</taxon>
        <taxon>Apis</taxon>
    </lineage>
</organism>
<sequence>MQDLCPLCLKSGIKKKIKLLQINLQEAVWMCEEEKCIWPLGYEDFVFCPRAVGKIWSCYWDDYKPTITKLKENITSTKLSLCNTLVSPKKHTPKEMIDDLNIYYIENINITNNDSNIINSKTILDQSTSVFEEPSMIGNIDIKEQYNDNNIILNKEINNINIHNKNFQLIDNNIENIKIKNEWINTLNKNIKENISSIENIKNANRRTPKITNVEKTNIDISSINVGNQISVYQDSNKKILNIESKDITEAKLISKIEALPNLESNKNSESVLKSNLNVTKMEIDGLPPITLSFEIPVCTTTTETVKNIMQQTDYKNNNTKSNSSEIKNTFVKRNITSGKQYEKFSFSAIKKNKESSSSNIINNINNNSLNMKTNPTVKTENYLTETDINAASISNQFNNSITSFNQESITSDILATNTSINIDTVLEDYLTNDYNVSEDINDEWINSLLS</sequence>
<dbReference type="OrthoDB" id="6160353at2759"/>
<evidence type="ECO:0000313" key="1">
    <source>
        <dbReference type="EMBL" id="PBC28005.1"/>
    </source>
</evidence>
<dbReference type="Proteomes" id="UP000242457">
    <property type="component" value="Unassembled WGS sequence"/>
</dbReference>
<protein>
    <submittedName>
        <fullName evidence="1">Uncharacterized protein</fullName>
    </submittedName>
</protein>
<proteinExistence type="predicted"/>
<keyword evidence="2" id="KW-1185">Reference proteome</keyword>
<evidence type="ECO:0000313" key="2">
    <source>
        <dbReference type="Proteomes" id="UP000242457"/>
    </source>
</evidence>
<dbReference type="AlphaFoldDB" id="A0A2A3E8G0"/>
<reference evidence="1 2" key="1">
    <citation type="submission" date="2014-07" db="EMBL/GenBank/DDBJ databases">
        <title>Genomic and transcriptomic analysis on Apis cerana provide comprehensive insights into honey bee biology.</title>
        <authorList>
            <person name="Diao Q."/>
            <person name="Sun L."/>
            <person name="Zheng H."/>
            <person name="Zheng H."/>
            <person name="Xu S."/>
            <person name="Wang S."/>
            <person name="Zeng Z."/>
            <person name="Hu F."/>
            <person name="Su S."/>
            <person name="Wu J."/>
        </authorList>
    </citation>
    <scope>NUCLEOTIDE SEQUENCE [LARGE SCALE GENOMIC DNA]</scope>
    <source>
        <tissue evidence="1">Pupae without intestine</tissue>
    </source>
</reference>